<dbReference type="Pfam" id="PF07969">
    <property type="entry name" value="Amidohydro_3"/>
    <property type="match status" value="1"/>
</dbReference>
<evidence type="ECO:0000313" key="3">
    <source>
        <dbReference type="Proteomes" id="UP000677913"/>
    </source>
</evidence>
<name>A0A8J7WNY9_9ACTN</name>
<comment type="caution">
    <text evidence="2">The sequence shown here is derived from an EMBL/GenBank/DDBJ whole genome shotgun (WGS) entry which is preliminary data.</text>
</comment>
<gene>
    <name evidence="2" type="ORF">KGA66_11175</name>
</gene>
<dbReference type="RefSeq" id="WP_211467464.1">
    <property type="nucleotide sequence ID" value="NZ_JAGSXH010000030.1"/>
</dbReference>
<reference evidence="2" key="1">
    <citation type="submission" date="2021-04" db="EMBL/GenBank/DDBJ databases">
        <title>Genome based classification of Actinospica acidithermotolerans sp. nov., an actinobacterium isolated from an Indonesian hot spring.</title>
        <authorList>
            <person name="Kusuma A.B."/>
            <person name="Putra K.E."/>
            <person name="Nafisah S."/>
            <person name="Loh J."/>
            <person name="Nouioui I."/>
            <person name="Goodfellow M."/>
        </authorList>
    </citation>
    <scope>NUCLEOTIDE SEQUENCE</scope>
    <source>
        <strain evidence="2">DSM 45618</strain>
    </source>
</reference>
<dbReference type="Proteomes" id="UP000677913">
    <property type="component" value="Unassembled WGS sequence"/>
</dbReference>
<dbReference type="EMBL" id="JAGSXH010000030">
    <property type="protein sequence ID" value="MBS2963612.1"/>
    <property type="molecule type" value="Genomic_DNA"/>
</dbReference>
<dbReference type="CDD" id="cd01300">
    <property type="entry name" value="YtcJ_like"/>
    <property type="match status" value="1"/>
</dbReference>
<sequence length="556" mass="58735">MTATPADLVLLGGPCFTADAARSWTSGVAVRAGVIAALGARDARTLIGPRTRVVELAGRSALPGFVDAHVHPVFGGAERLRCDLTAACDADEAVACVAAYAAKHPDRPWIVGGGWSMDQFPGAAPGRALLDAVVPDRPVFLLNRDHHDAWANGVALRIAGVDRDTPDPVGGRIAREPDGSPAGTLHEEAANLVGRHAPRLSEDDCLAALLEGQRHLHSFGVTGWQDAIVGAYLGYDDILPAYLRAAREGLLTGHVTGALWWDRNRGLEQIADLVERRAAAAAPASPRPGRGRMRAGTVKIMQDGICENLTAAMLDPYYDAAGRATGDRGHGYLDAALLTQAVTRLDALGFQVHVHAIGDRAVRDCLDAFEAAHAANGAADNRHHIAHLQVVHPRDVPRFRKLGVTATMQMLWAAEDGQMRALNKPVLGPERYAGQYPFGALCRDGAMLAAGSDWPVSSPDPLQAVHVAVNRVEPQAPPGTVPFLPEQALSLTDALAAYTAGSARVCHAESFAGSLEIGKRADLAVLDRDVFAAARSRIAEARVVLTVAAGEVVCED</sequence>
<protein>
    <submittedName>
        <fullName evidence="2">Amidohydrolase</fullName>
    </submittedName>
</protein>
<feature type="domain" description="Amidohydrolase 3" evidence="1">
    <location>
        <begin position="52"/>
        <end position="553"/>
    </location>
</feature>
<dbReference type="SUPFAM" id="SSF51338">
    <property type="entry name" value="Composite domain of metallo-dependent hydrolases"/>
    <property type="match status" value="1"/>
</dbReference>
<dbReference type="GO" id="GO:0016810">
    <property type="term" value="F:hydrolase activity, acting on carbon-nitrogen (but not peptide) bonds"/>
    <property type="evidence" value="ECO:0007669"/>
    <property type="project" value="InterPro"/>
</dbReference>
<dbReference type="Gene3D" id="3.20.20.140">
    <property type="entry name" value="Metal-dependent hydrolases"/>
    <property type="match status" value="1"/>
</dbReference>
<proteinExistence type="predicted"/>
<dbReference type="PANTHER" id="PTHR22642">
    <property type="entry name" value="IMIDAZOLONEPROPIONASE"/>
    <property type="match status" value="1"/>
</dbReference>
<accession>A0A8J7WNY9</accession>
<dbReference type="InterPro" id="IPR013108">
    <property type="entry name" value="Amidohydro_3"/>
</dbReference>
<dbReference type="PANTHER" id="PTHR22642:SF2">
    <property type="entry name" value="PROTEIN LONG AFTER FAR-RED 3"/>
    <property type="match status" value="1"/>
</dbReference>
<dbReference type="InterPro" id="IPR033932">
    <property type="entry name" value="YtcJ-like"/>
</dbReference>
<organism evidence="2 3">
    <name type="scientific">Actinocrinis puniceicyclus</name>
    <dbReference type="NCBI Taxonomy" id="977794"/>
    <lineage>
        <taxon>Bacteria</taxon>
        <taxon>Bacillati</taxon>
        <taxon>Actinomycetota</taxon>
        <taxon>Actinomycetes</taxon>
        <taxon>Catenulisporales</taxon>
        <taxon>Actinospicaceae</taxon>
        <taxon>Actinocrinis</taxon>
    </lineage>
</organism>
<evidence type="ECO:0000259" key="1">
    <source>
        <dbReference type="Pfam" id="PF07969"/>
    </source>
</evidence>
<keyword evidence="3" id="KW-1185">Reference proteome</keyword>
<evidence type="ECO:0000313" key="2">
    <source>
        <dbReference type="EMBL" id="MBS2963612.1"/>
    </source>
</evidence>
<dbReference type="SUPFAM" id="SSF51556">
    <property type="entry name" value="Metallo-dependent hydrolases"/>
    <property type="match status" value="1"/>
</dbReference>
<dbReference type="AlphaFoldDB" id="A0A8J7WNY9"/>
<dbReference type="InterPro" id="IPR011059">
    <property type="entry name" value="Metal-dep_hydrolase_composite"/>
</dbReference>
<dbReference type="InterPro" id="IPR032466">
    <property type="entry name" value="Metal_Hydrolase"/>
</dbReference>
<dbReference type="Gene3D" id="2.30.40.10">
    <property type="entry name" value="Urease, subunit C, domain 1"/>
    <property type="match status" value="1"/>
</dbReference>
<dbReference type="Gene3D" id="3.10.310.70">
    <property type="match status" value="1"/>
</dbReference>